<evidence type="ECO:0000256" key="1">
    <source>
        <dbReference type="SAM" id="Phobius"/>
    </source>
</evidence>
<dbReference type="AlphaFoldDB" id="L0A062"/>
<name>L0A062_DEIPD</name>
<keyword evidence="1" id="KW-0812">Transmembrane</keyword>
<keyword evidence="1" id="KW-1133">Transmembrane helix</keyword>
<proteinExistence type="predicted"/>
<reference evidence="3" key="1">
    <citation type="submission" date="2012-03" db="EMBL/GenBank/DDBJ databases">
        <title>Complete sequence of chromosome of Deinococcus peraridilitoris DSM 19664.</title>
        <authorList>
            <person name="Lucas S."/>
            <person name="Copeland A."/>
            <person name="Lapidus A."/>
            <person name="Glavina del Rio T."/>
            <person name="Dalin E."/>
            <person name="Tice H."/>
            <person name="Bruce D."/>
            <person name="Goodwin L."/>
            <person name="Pitluck S."/>
            <person name="Peters L."/>
            <person name="Mikhailova N."/>
            <person name="Lu M."/>
            <person name="Kyrpides N."/>
            <person name="Mavromatis K."/>
            <person name="Ivanova N."/>
            <person name="Brettin T."/>
            <person name="Detter J.C."/>
            <person name="Han C."/>
            <person name="Larimer F."/>
            <person name="Land M."/>
            <person name="Hauser L."/>
            <person name="Markowitz V."/>
            <person name="Cheng J.-F."/>
            <person name="Hugenholtz P."/>
            <person name="Woyke T."/>
            <person name="Wu D."/>
            <person name="Pukall R."/>
            <person name="Steenblock K."/>
            <person name="Brambilla E."/>
            <person name="Klenk H.-P."/>
            <person name="Eisen J.A."/>
        </authorList>
    </citation>
    <scope>NUCLEOTIDE SEQUENCE [LARGE SCALE GENOMIC DNA]</scope>
    <source>
        <strain evidence="3">DSM 19664 / LMG 22246 / CIP 109416 / KR-200</strain>
    </source>
</reference>
<evidence type="ECO:0000313" key="2">
    <source>
        <dbReference type="EMBL" id="AFZ66562.1"/>
    </source>
</evidence>
<dbReference type="HOGENOM" id="CLU_3396129_0_0_0"/>
<evidence type="ECO:0000313" key="3">
    <source>
        <dbReference type="Proteomes" id="UP000010467"/>
    </source>
</evidence>
<gene>
    <name evidence="2" type="ordered locus">Deipe_0998</name>
</gene>
<accession>L0A062</accession>
<dbReference type="STRING" id="937777.Deipe_0998"/>
<keyword evidence="3" id="KW-1185">Reference proteome</keyword>
<organism evidence="2 3">
    <name type="scientific">Deinococcus peraridilitoris (strain DSM 19664 / LMG 22246 / CIP 109416 / KR-200)</name>
    <dbReference type="NCBI Taxonomy" id="937777"/>
    <lineage>
        <taxon>Bacteria</taxon>
        <taxon>Thermotogati</taxon>
        <taxon>Deinococcota</taxon>
        <taxon>Deinococci</taxon>
        <taxon>Deinococcales</taxon>
        <taxon>Deinococcaceae</taxon>
        <taxon>Deinococcus</taxon>
    </lineage>
</organism>
<dbReference type="KEGG" id="dpd:Deipe_0998"/>
<keyword evidence="1" id="KW-0472">Membrane</keyword>
<protein>
    <submittedName>
        <fullName evidence="2">Uncharacterized protein</fullName>
    </submittedName>
</protein>
<sequence length="31" mass="3463">MRYLNMIRAVLIMSVLFFAACALFALLRSAG</sequence>
<feature type="transmembrane region" description="Helical" evidence="1">
    <location>
        <begin position="6"/>
        <end position="27"/>
    </location>
</feature>
<dbReference type="PROSITE" id="PS51257">
    <property type="entry name" value="PROKAR_LIPOPROTEIN"/>
    <property type="match status" value="1"/>
</dbReference>
<dbReference type="EMBL" id="CP003382">
    <property type="protein sequence ID" value="AFZ66562.1"/>
    <property type="molecule type" value="Genomic_DNA"/>
</dbReference>
<dbReference type="Proteomes" id="UP000010467">
    <property type="component" value="Chromosome"/>
</dbReference>